<comment type="caution">
    <text evidence="1">The sequence shown here is derived from an EMBL/GenBank/DDBJ whole genome shotgun (WGS) entry which is preliminary data.</text>
</comment>
<reference evidence="1" key="2">
    <citation type="submission" date="2017-10" db="EMBL/GenBank/DDBJ databases">
        <title>Ladona fulva Genome sequencing and assembly.</title>
        <authorList>
            <person name="Murali S."/>
            <person name="Richards S."/>
            <person name="Bandaranaike D."/>
            <person name="Bellair M."/>
            <person name="Blankenburg K."/>
            <person name="Chao H."/>
            <person name="Dinh H."/>
            <person name="Doddapaneni H."/>
            <person name="Dugan-Rocha S."/>
            <person name="Elkadiri S."/>
            <person name="Gnanaolivu R."/>
            <person name="Hernandez B."/>
            <person name="Skinner E."/>
            <person name="Javaid M."/>
            <person name="Lee S."/>
            <person name="Li M."/>
            <person name="Ming W."/>
            <person name="Munidasa M."/>
            <person name="Muniz J."/>
            <person name="Nguyen L."/>
            <person name="Hughes D."/>
            <person name="Osuji N."/>
            <person name="Pu L.-L."/>
            <person name="Puazo M."/>
            <person name="Qu C."/>
            <person name="Quiroz J."/>
            <person name="Raj R."/>
            <person name="Weissenberger G."/>
            <person name="Xin Y."/>
            <person name="Zou X."/>
            <person name="Han Y."/>
            <person name="Worley K."/>
            <person name="Muzny D."/>
            <person name="Gibbs R."/>
        </authorList>
    </citation>
    <scope>NUCLEOTIDE SEQUENCE</scope>
    <source>
        <strain evidence="1">Sampled in the wild</strain>
    </source>
</reference>
<evidence type="ECO:0008006" key="3">
    <source>
        <dbReference type="Google" id="ProtNLM"/>
    </source>
</evidence>
<reference evidence="1" key="1">
    <citation type="submission" date="2013-04" db="EMBL/GenBank/DDBJ databases">
        <authorList>
            <person name="Qu J."/>
            <person name="Murali S.C."/>
            <person name="Bandaranaike D."/>
            <person name="Bellair M."/>
            <person name="Blankenburg K."/>
            <person name="Chao H."/>
            <person name="Dinh H."/>
            <person name="Doddapaneni H."/>
            <person name="Downs B."/>
            <person name="Dugan-Rocha S."/>
            <person name="Elkadiri S."/>
            <person name="Gnanaolivu R.D."/>
            <person name="Hernandez B."/>
            <person name="Javaid M."/>
            <person name="Jayaseelan J.C."/>
            <person name="Lee S."/>
            <person name="Li M."/>
            <person name="Ming W."/>
            <person name="Munidasa M."/>
            <person name="Muniz J."/>
            <person name="Nguyen L."/>
            <person name="Ongeri F."/>
            <person name="Osuji N."/>
            <person name="Pu L.-L."/>
            <person name="Puazo M."/>
            <person name="Qu C."/>
            <person name="Quiroz J."/>
            <person name="Raj R."/>
            <person name="Weissenberger G."/>
            <person name="Xin Y."/>
            <person name="Zou X."/>
            <person name="Han Y."/>
            <person name="Richards S."/>
            <person name="Worley K."/>
            <person name="Muzny D."/>
            <person name="Gibbs R."/>
        </authorList>
    </citation>
    <scope>NUCLEOTIDE SEQUENCE</scope>
    <source>
        <strain evidence="1">Sampled in the wild</strain>
    </source>
</reference>
<name>A0A8K0KMD3_LADFU</name>
<evidence type="ECO:0000313" key="1">
    <source>
        <dbReference type="EMBL" id="KAG8237490.1"/>
    </source>
</evidence>
<keyword evidence="2" id="KW-1185">Reference proteome</keyword>
<gene>
    <name evidence="1" type="ORF">J437_LFUL017035</name>
</gene>
<proteinExistence type="predicted"/>
<sequence>MIDKQIRSINLVKPKCVNDKNLAMGGVDQKDQKLQPYLRLLNVAVHNAFILYQAKNADHLIFRIGLVKAIINANRQQLGSPTARRLSINTPPWCLVERLFIERIPVSGKQAKPQRRCVVCTK</sequence>
<dbReference type="EMBL" id="KZ309177">
    <property type="protein sequence ID" value="KAG8237490.1"/>
    <property type="molecule type" value="Genomic_DNA"/>
</dbReference>
<dbReference type="OrthoDB" id="75807at2759"/>
<accession>A0A8K0KMD3</accession>
<protein>
    <recommendedName>
        <fullName evidence="3">PiggyBac transposable element-derived protein domain-containing protein</fullName>
    </recommendedName>
</protein>
<dbReference type="Proteomes" id="UP000792457">
    <property type="component" value="Unassembled WGS sequence"/>
</dbReference>
<evidence type="ECO:0000313" key="2">
    <source>
        <dbReference type="Proteomes" id="UP000792457"/>
    </source>
</evidence>
<organism evidence="1 2">
    <name type="scientific">Ladona fulva</name>
    <name type="common">Scarce chaser dragonfly</name>
    <name type="synonym">Libellula fulva</name>
    <dbReference type="NCBI Taxonomy" id="123851"/>
    <lineage>
        <taxon>Eukaryota</taxon>
        <taxon>Metazoa</taxon>
        <taxon>Ecdysozoa</taxon>
        <taxon>Arthropoda</taxon>
        <taxon>Hexapoda</taxon>
        <taxon>Insecta</taxon>
        <taxon>Pterygota</taxon>
        <taxon>Palaeoptera</taxon>
        <taxon>Odonata</taxon>
        <taxon>Epiprocta</taxon>
        <taxon>Anisoptera</taxon>
        <taxon>Libelluloidea</taxon>
        <taxon>Libellulidae</taxon>
        <taxon>Ladona</taxon>
    </lineage>
</organism>
<dbReference type="AlphaFoldDB" id="A0A8K0KMD3"/>